<dbReference type="SUPFAM" id="SSF109604">
    <property type="entry name" value="HD-domain/PDEase-like"/>
    <property type="match status" value="1"/>
</dbReference>
<accession>A0A5C1A9X4</accession>
<feature type="domain" description="HD-GYP" evidence="1">
    <location>
        <begin position="190"/>
        <end position="390"/>
    </location>
</feature>
<evidence type="ECO:0000313" key="3">
    <source>
        <dbReference type="Proteomes" id="UP000324974"/>
    </source>
</evidence>
<dbReference type="Pfam" id="PF13487">
    <property type="entry name" value="HD_5"/>
    <property type="match status" value="1"/>
</dbReference>
<dbReference type="InterPro" id="IPR037522">
    <property type="entry name" value="HD_GYP_dom"/>
</dbReference>
<evidence type="ECO:0000259" key="1">
    <source>
        <dbReference type="PROSITE" id="PS51832"/>
    </source>
</evidence>
<gene>
    <name evidence="2" type="ORF">PX52LOC_03119</name>
</gene>
<dbReference type="PROSITE" id="PS51832">
    <property type="entry name" value="HD_GYP"/>
    <property type="match status" value="1"/>
</dbReference>
<dbReference type="Gene3D" id="1.10.3210.10">
    <property type="entry name" value="Hypothetical protein af1432"/>
    <property type="match status" value="1"/>
</dbReference>
<name>A0A5C1A9X4_9BACT</name>
<dbReference type="OrthoDB" id="9759601at2"/>
<protein>
    <submittedName>
        <fullName evidence="2">HD domain-containing protein</fullName>
    </submittedName>
</protein>
<dbReference type="EMBL" id="CP042425">
    <property type="protein sequence ID" value="QEL16179.1"/>
    <property type="molecule type" value="Genomic_DNA"/>
</dbReference>
<dbReference type="Proteomes" id="UP000324974">
    <property type="component" value="Chromosome"/>
</dbReference>
<dbReference type="PANTHER" id="PTHR43155:SF2">
    <property type="entry name" value="CYCLIC DI-GMP PHOSPHODIESTERASE PA4108"/>
    <property type="match status" value="1"/>
</dbReference>
<dbReference type="PANTHER" id="PTHR43155">
    <property type="entry name" value="CYCLIC DI-GMP PHOSPHODIESTERASE PA4108-RELATED"/>
    <property type="match status" value="1"/>
</dbReference>
<evidence type="ECO:0000313" key="2">
    <source>
        <dbReference type="EMBL" id="QEL16179.1"/>
    </source>
</evidence>
<keyword evidence="3" id="KW-1185">Reference proteome</keyword>
<dbReference type="AlphaFoldDB" id="A0A5C1A9X4"/>
<organism evidence="2 3">
    <name type="scientific">Limnoglobus roseus</name>
    <dbReference type="NCBI Taxonomy" id="2598579"/>
    <lineage>
        <taxon>Bacteria</taxon>
        <taxon>Pseudomonadati</taxon>
        <taxon>Planctomycetota</taxon>
        <taxon>Planctomycetia</taxon>
        <taxon>Gemmatales</taxon>
        <taxon>Gemmataceae</taxon>
        <taxon>Limnoglobus</taxon>
    </lineage>
</organism>
<reference evidence="3" key="1">
    <citation type="submission" date="2019-08" db="EMBL/GenBank/DDBJ databases">
        <title>Limnoglobus roseus gen. nov., sp. nov., a novel freshwater planctomycete with a giant genome from the family Gemmataceae.</title>
        <authorList>
            <person name="Kulichevskaya I.S."/>
            <person name="Naumoff D.G."/>
            <person name="Miroshnikov K."/>
            <person name="Ivanova A."/>
            <person name="Philippov D.A."/>
            <person name="Hakobyan A."/>
            <person name="Rijpstra I.C."/>
            <person name="Sinninghe Damste J.S."/>
            <person name="Liesack W."/>
            <person name="Dedysh S.N."/>
        </authorList>
    </citation>
    <scope>NUCLEOTIDE SEQUENCE [LARGE SCALE GENOMIC DNA]</scope>
    <source>
        <strain evidence="3">PX52</strain>
    </source>
</reference>
<dbReference type="InterPro" id="IPR003607">
    <property type="entry name" value="HD/PDEase_dom"/>
</dbReference>
<dbReference type="CDD" id="cd00077">
    <property type="entry name" value="HDc"/>
    <property type="match status" value="1"/>
</dbReference>
<sequence>MGWGMSDTRQLLARISSFRAKLEGVPRLLPAEADRPQQLAQSLQQLADTVPQTVAEAEPPRLTARAFRLLTEARELIDHQKKLTGDALLVNPAETDPLAKFHRGTVGLTDSALKLAQLFPAAAEAQLRMCDGFEHLLQVIRHRLSVLEHSLAVRRADAARVDQLSKWLTAMHLGNAVRAEGFLNLAEVILDEARQGGHMRFLSVDPLTDGVAKFVAAHAINVAQVLARLVPHDFEWAMKPTMPVAAALMMDVGMLDLSADLLTKAAPLTDGEKRMIESHARRSADILRAVLPEAGTMADLVVAHHERIDGTGYPNGFRADTIPSLARLLAVADVYAALRVDRPHRVALEPRAAMTEVMLMAEEGKLDRDFTEYMLHLSFHPIGTVIELTDGRIGIVVSTHNSRTNLRASMRPVVALLTNTMGDVLPRPEFLDLAATEVGSIVRALPAAERREKLGEWYPDLCS</sequence>
<proteinExistence type="predicted"/>
<dbReference type="KEGG" id="lrs:PX52LOC_03119"/>